<dbReference type="Pfam" id="PF00642">
    <property type="entry name" value="zf-CCCH"/>
    <property type="match status" value="1"/>
</dbReference>
<dbReference type="EMBL" id="MK805260">
    <property type="protein sequence ID" value="QIE48533.1"/>
    <property type="molecule type" value="mRNA"/>
</dbReference>
<proteinExistence type="evidence at transcript level"/>
<dbReference type="Pfam" id="PF14608">
    <property type="entry name" value="zf-CCCH_2"/>
    <property type="match status" value="1"/>
</dbReference>
<dbReference type="InterPro" id="IPR000571">
    <property type="entry name" value="Znf_CCCH"/>
</dbReference>
<evidence type="ECO:0000259" key="6">
    <source>
        <dbReference type="PROSITE" id="PS50103"/>
    </source>
</evidence>
<dbReference type="Gene3D" id="3.30.1370.210">
    <property type="match status" value="1"/>
</dbReference>
<keyword evidence="1 4" id="KW-0479">Metal-binding</keyword>
<reference evidence="7" key="1">
    <citation type="journal article" date="2019" name="J. For. Res.">
        <title>Expression and analysis of zinc finger family gene in Lenzites gibbosa.</title>
        <authorList>
            <person name="Zhang J."/>
            <person name="Chi Y."/>
            <person name="Li S."/>
            <person name="Zhang J."/>
            <person name="Chen J."/>
        </authorList>
    </citation>
    <scope>NUCLEOTIDE SEQUENCE</scope>
    <source>
        <strain evidence="7">ZnF126</strain>
    </source>
</reference>
<evidence type="ECO:0000256" key="1">
    <source>
        <dbReference type="ARBA" id="ARBA00022723"/>
    </source>
</evidence>
<feature type="compositionally biased region" description="Polar residues" evidence="5">
    <location>
        <begin position="10"/>
        <end position="27"/>
    </location>
</feature>
<evidence type="ECO:0000256" key="4">
    <source>
        <dbReference type="PROSITE-ProRule" id="PRU00723"/>
    </source>
</evidence>
<feature type="zinc finger region" description="C3H1-type" evidence="4">
    <location>
        <begin position="123"/>
        <end position="151"/>
    </location>
</feature>
<name>A0A6G6FQS3_9APHY</name>
<feature type="domain" description="C3H1-type" evidence="6">
    <location>
        <begin position="123"/>
        <end position="151"/>
    </location>
</feature>
<organism evidence="7">
    <name type="scientific">Trametes gibbosa</name>
    <dbReference type="NCBI Taxonomy" id="160864"/>
    <lineage>
        <taxon>Eukaryota</taxon>
        <taxon>Fungi</taxon>
        <taxon>Dikarya</taxon>
        <taxon>Basidiomycota</taxon>
        <taxon>Agaricomycotina</taxon>
        <taxon>Agaricomycetes</taxon>
        <taxon>Polyporales</taxon>
        <taxon>Polyporaceae</taxon>
        <taxon>Trametes</taxon>
    </lineage>
</organism>
<dbReference type="PROSITE" id="PS50103">
    <property type="entry name" value="ZF_C3H1"/>
    <property type="match status" value="2"/>
</dbReference>
<dbReference type="InterPro" id="IPR036855">
    <property type="entry name" value="Znf_CCCH_sf"/>
</dbReference>
<accession>A0A6G6FQS3</accession>
<dbReference type="SUPFAM" id="SSF90229">
    <property type="entry name" value="CCCH zinc finger"/>
    <property type="match status" value="2"/>
</dbReference>
<sequence length="396" mass="42685">MHYSPLPSPLQYTGTRNDTTTLCTSQPPEGERYTPRSGPQKPHIERTCLAINGANGFVGAPPPASPMTPMSATMPDTSWRTAKHDSDRWTERLSRPATERQEIPHSGRSSVANIHRAQKRNRFFRTKPCKFFAEPTGCIKGDRCNFIHQTSGGLPSGLAVSSEVMSESDTESAVDLSVQSELYAGTMATSDASSCTKITQDKSKKNFHPVTWRVVGGGVTLGGQREVCKDFRAGHCPEGSDCKYAHPDPSEDVCAVYSYSEPTSFSPISPISSVLVPYPGMYPFVSPVPAFAPHTLPCPPSVAFLPAITPTPHCAKNSHTGSTAITSVIQAMAAPHPYSPHQVVDGSTLFGQELPLSHHWHSDHLRVAHAIVRPLSTPPTPVHGPDVGGAKVRLPL</sequence>
<keyword evidence="3 4" id="KW-0862">Zinc</keyword>
<feature type="region of interest" description="Disordered" evidence="5">
    <location>
        <begin position="77"/>
        <end position="108"/>
    </location>
</feature>
<feature type="zinc finger region" description="C3H1-type" evidence="4">
    <location>
        <begin position="222"/>
        <end position="249"/>
    </location>
</feature>
<dbReference type="AlphaFoldDB" id="A0A6G6FQS3"/>
<evidence type="ECO:0000256" key="2">
    <source>
        <dbReference type="ARBA" id="ARBA00022771"/>
    </source>
</evidence>
<evidence type="ECO:0000313" key="7">
    <source>
        <dbReference type="EMBL" id="QIE48533.1"/>
    </source>
</evidence>
<dbReference type="Gene3D" id="4.10.1000.10">
    <property type="entry name" value="Zinc finger, CCCH-type"/>
    <property type="match status" value="1"/>
</dbReference>
<evidence type="ECO:0000256" key="5">
    <source>
        <dbReference type="SAM" id="MobiDB-lite"/>
    </source>
</evidence>
<keyword evidence="2 4" id="KW-0863">Zinc-finger</keyword>
<feature type="compositionally biased region" description="Basic and acidic residues" evidence="5">
    <location>
        <begin position="82"/>
        <end position="105"/>
    </location>
</feature>
<feature type="region of interest" description="Disordered" evidence="5">
    <location>
        <begin position="1"/>
        <end position="41"/>
    </location>
</feature>
<evidence type="ECO:0000256" key="3">
    <source>
        <dbReference type="ARBA" id="ARBA00022833"/>
    </source>
</evidence>
<dbReference type="GO" id="GO:0008270">
    <property type="term" value="F:zinc ion binding"/>
    <property type="evidence" value="ECO:0007669"/>
    <property type="project" value="UniProtKB-KW"/>
</dbReference>
<feature type="domain" description="C3H1-type" evidence="6">
    <location>
        <begin position="222"/>
        <end position="249"/>
    </location>
</feature>
<dbReference type="SMART" id="SM00356">
    <property type="entry name" value="ZnF_C3H1"/>
    <property type="match status" value="2"/>
</dbReference>
<protein>
    <recommendedName>
        <fullName evidence="6">C3H1-type domain-containing protein</fullName>
    </recommendedName>
</protein>
<dbReference type="OrthoDB" id="411372at2759"/>